<reference evidence="4" key="1">
    <citation type="submission" date="2017-02" db="UniProtKB">
        <authorList>
            <consortium name="WormBaseParasite"/>
        </authorList>
    </citation>
    <scope>IDENTIFICATION</scope>
</reference>
<keyword evidence="3" id="KW-1185">Reference proteome</keyword>
<reference evidence="2 3" key="2">
    <citation type="submission" date="2018-11" db="EMBL/GenBank/DDBJ databases">
        <authorList>
            <consortium name="Pathogen Informatics"/>
        </authorList>
    </citation>
    <scope>NUCLEOTIDE SEQUENCE [LARGE SCALE GENOMIC DNA]</scope>
</reference>
<name>A0A0R3TXP2_RODNA</name>
<protein>
    <submittedName>
        <fullName evidence="4">BHLH domain-containing protein</fullName>
    </submittedName>
</protein>
<sequence length="349" mass="38892">MTILSVTKTSGFTEYRTQPTTTEEHQRILLVPPTPKKDPPVCSPSYPVLSPRKVDNSPLDATSELARRRRQMNIREFLRDITEQQPNAEDVDRTLRSARSPILTTGEGPSTEVLPMHRAPLVSGSRVVQRFPFGHSVNTPVSLSMLCESTDVLIGDLGWHLNTVNAPVGSRKRQSGISTTASIASNESDSENTPSGGSSQSASGSQQQNRHSRRVSNRSHLRRTTEIGHGSSNTLLQDIVNAEGQTTSRKRPLEQSREHSSESKSIDESDSENSSELANTSRDSEPLDQCMYPGANNYMNLSFSPTGWLPFVRVEHYYYFYDLQATLLFPKIQTSSHANIPTQKRFIYE</sequence>
<dbReference type="EMBL" id="UZAE01014489">
    <property type="protein sequence ID" value="VDO13592.1"/>
    <property type="molecule type" value="Genomic_DNA"/>
</dbReference>
<evidence type="ECO:0000256" key="1">
    <source>
        <dbReference type="SAM" id="MobiDB-lite"/>
    </source>
</evidence>
<dbReference type="STRING" id="102285.A0A0R3TXP2"/>
<feature type="compositionally biased region" description="Low complexity" evidence="1">
    <location>
        <begin position="195"/>
        <end position="209"/>
    </location>
</feature>
<feature type="compositionally biased region" description="Polar residues" evidence="1">
    <location>
        <begin position="175"/>
        <end position="194"/>
    </location>
</feature>
<dbReference type="WBParaSite" id="HNAJ_0001263701-mRNA-1">
    <property type="protein sequence ID" value="HNAJ_0001263701-mRNA-1"/>
    <property type="gene ID" value="HNAJ_0001263701"/>
</dbReference>
<organism evidence="4">
    <name type="scientific">Rodentolepis nana</name>
    <name type="common">Dwarf tapeworm</name>
    <name type="synonym">Hymenolepis nana</name>
    <dbReference type="NCBI Taxonomy" id="102285"/>
    <lineage>
        <taxon>Eukaryota</taxon>
        <taxon>Metazoa</taxon>
        <taxon>Spiralia</taxon>
        <taxon>Lophotrochozoa</taxon>
        <taxon>Platyhelminthes</taxon>
        <taxon>Cestoda</taxon>
        <taxon>Eucestoda</taxon>
        <taxon>Cyclophyllidea</taxon>
        <taxon>Hymenolepididae</taxon>
        <taxon>Rodentolepis</taxon>
    </lineage>
</organism>
<evidence type="ECO:0000313" key="3">
    <source>
        <dbReference type="Proteomes" id="UP000278807"/>
    </source>
</evidence>
<dbReference type="Proteomes" id="UP000278807">
    <property type="component" value="Unassembled WGS sequence"/>
</dbReference>
<dbReference type="AlphaFoldDB" id="A0A0R3TXP2"/>
<evidence type="ECO:0000313" key="2">
    <source>
        <dbReference type="EMBL" id="VDO13592.1"/>
    </source>
</evidence>
<accession>A0A0R3TXP2</accession>
<feature type="compositionally biased region" description="Basic and acidic residues" evidence="1">
    <location>
        <begin position="251"/>
        <end position="267"/>
    </location>
</feature>
<proteinExistence type="predicted"/>
<feature type="region of interest" description="Disordered" evidence="1">
    <location>
        <begin position="31"/>
        <end position="61"/>
    </location>
</feature>
<feature type="region of interest" description="Disordered" evidence="1">
    <location>
        <begin position="168"/>
        <end position="289"/>
    </location>
</feature>
<evidence type="ECO:0000313" key="4">
    <source>
        <dbReference type="WBParaSite" id="HNAJ_0001263701-mRNA-1"/>
    </source>
</evidence>
<gene>
    <name evidence="2" type="ORF">HNAJ_LOCUS12615</name>
</gene>
<feature type="compositionally biased region" description="Basic residues" evidence="1">
    <location>
        <begin position="210"/>
        <end position="222"/>
    </location>
</feature>